<feature type="coiled-coil region" evidence="1">
    <location>
        <begin position="464"/>
        <end position="631"/>
    </location>
</feature>
<feature type="coiled-coil region" evidence="1">
    <location>
        <begin position="394"/>
        <end position="421"/>
    </location>
</feature>
<gene>
    <name evidence="3" type="ORF">THAOC_17196</name>
</gene>
<keyword evidence="1" id="KW-0175">Coiled coil</keyword>
<dbReference type="OMA" id="HEERSKW"/>
<feature type="compositionally biased region" description="Low complexity" evidence="2">
    <location>
        <begin position="980"/>
        <end position="989"/>
    </location>
</feature>
<feature type="compositionally biased region" description="Acidic residues" evidence="2">
    <location>
        <begin position="784"/>
        <end position="793"/>
    </location>
</feature>
<evidence type="ECO:0000256" key="2">
    <source>
        <dbReference type="SAM" id="MobiDB-lite"/>
    </source>
</evidence>
<evidence type="ECO:0000313" key="3">
    <source>
        <dbReference type="EMBL" id="EJK62200.1"/>
    </source>
</evidence>
<comment type="caution">
    <text evidence="3">The sequence shown here is derived from an EMBL/GenBank/DDBJ whole genome shotgun (WGS) entry which is preliminary data.</text>
</comment>
<feature type="region of interest" description="Disordered" evidence="2">
    <location>
        <begin position="39"/>
        <end position="70"/>
    </location>
</feature>
<feature type="compositionally biased region" description="Polar residues" evidence="2">
    <location>
        <begin position="122"/>
        <end position="134"/>
    </location>
</feature>
<feature type="compositionally biased region" description="Basic residues" evidence="2">
    <location>
        <begin position="948"/>
        <end position="964"/>
    </location>
</feature>
<keyword evidence="4" id="KW-1185">Reference proteome</keyword>
<feature type="region of interest" description="Disordered" evidence="2">
    <location>
        <begin position="85"/>
        <end position="167"/>
    </location>
</feature>
<evidence type="ECO:0000256" key="1">
    <source>
        <dbReference type="SAM" id="Coils"/>
    </source>
</evidence>
<name>K0SAF2_THAOC</name>
<accession>K0SAF2</accession>
<feature type="coiled-coil region" evidence="1">
    <location>
        <begin position="264"/>
        <end position="326"/>
    </location>
</feature>
<sequence>MTNITSFRRGKRRRRRPASIATTAFVTLATIVTPTCVDGSSPSEIPATHIHPPQHLDAVAPSPLDERDVPPVVVDDASSALAANLASPTSNSNGRGAPHPSTGTGSKSEGGGWFGKILGGSKPSNDETSASNGGDNPPPPPPPPPPAEGMGTSTAQDPQGYQNTMGGYGWAQMNNQMMQPQGYGQYGQYPPQQMAADPNTYQNLLAELDESTLREMTLTHQIQNLTTLVSSMSAESDAMMNQVDALTEQLADSRSDFHFVHNRNLELDKNCSSLAGRIESLQEELAGREGSVSAVLESKAEDERAIAQLRVELRSATDELERLACLVETDRLEGENKSFMSDFRNKQVSKRKKGFWAWLFRLNAEPTKEELRMEEEERARAAQELARTTLLHALQVERSSVEELEDAVAALQRNNSAIMDVVSSRDSLIEELNSRVAVFEDDKMVLKAALRQLQMEIREEQPKTQKLIDDLASAREREANLKDEIEQLILEGEEEVQNLGSRLEAQVAEAEKTREELNLVGVYVDQLEDRLATFAIARKELELREAECERLEAEAKRCADDAKTWKASFEELASEQNETRPLLEELAKERAASRVKIEGLLEDIENLQGQVEDWQRRLQEAEKLNEQIKSESARTLFLKVEQEKAAVADEGLRKLHEERSKWEMQSEERMQQVLAEEQSAWKARAAEDAETLLSERRTEWESASNEEVRRRLDEQRREVETTMSQQWSAALDAQREKLTDDMRRELDSERAAWEAAKEEEIESRINAERAAWEASVEENKPDDDGSDETSSFEDEVKRAAEKVYARLEQYDTSSGVTDTSLNSLGGITGSAEVAGEDLIEVSPESSDDSDSKDVQPSDSLEETSLTLYDAKKNVTVAKNDVPPAVSFVVPARSAVPFRSVRKAFSRATGLHGIVTPSSRQLAMRWRRNQLRLQQGANRGAQKPPPSRGGKRKRKTPRDSKKKTKSKDDEDDSSEPKLGQDDQSSDASGDTAEAVGTDGDASSSFDSTGGGDQVMGSGEFGADSWSDAGAGGMYEAGADSFAAGGWASDPNAEQAPPPMPEPYDPRIQ</sequence>
<organism evidence="3 4">
    <name type="scientific">Thalassiosira oceanica</name>
    <name type="common">Marine diatom</name>
    <dbReference type="NCBI Taxonomy" id="159749"/>
    <lineage>
        <taxon>Eukaryota</taxon>
        <taxon>Sar</taxon>
        <taxon>Stramenopiles</taxon>
        <taxon>Ochrophyta</taxon>
        <taxon>Bacillariophyta</taxon>
        <taxon>Coscinodiscophyceae</taxon>
        <taxon>Thalassiosirophycidae</taxon>
        <taxon>Thalassiosirales</taxon>
        <taxon>Thalassiosiraceae</taxon>
        <taxon>Thalassiosira</taxon>
    </lineage>
</organism>
<reference evidence="3 4" key="1">
    <citation type="journal article" date="2012" name="Genome Biol.">
        <title>Genome and low-iron response of an oceanic diatom adapted to chronic iron limitation.</title>
        <authorList>
            <person name="Lommer M."/>
            <person name="Specht M."/>
            <person name="Roy A.S."/>
            <person name="Kraemer L."/>
            <person name="Andreson R."/>
            <person name="Gutowska M.A."/>
            <person name="Wolf J."/>
            <person name="Bergner S.V."/>
            <person name="Schilhabel M.B."/>
            <person name="Klostermeier U.C."/>
            <person name="Beiko R.G."/>
            <person name="Rosenstiel P."/>
            <person name="Hippler M."/>
            <person name="Laroche J."/>
        </authorList>
    </citation>
    <scope>NUCLEOTIDE SEQUENCE [LARGE SCALE GENOMIC DNA]</scope>
    <source>
        <strain evidence="3 4">CCMP1005</strain>
    </source>
</reference>
<feature type="compositionally biased region" description="Pro residues" evidence="2">
    <location>
        <begin position="136"/>
        <end position="147"/>
    </location>
</feature>
<evidence type="ECO:0000313" key="4">
    <source>
        <dbReference type="Proteomes" id="UP000266841"/>
    </source>
</evidence>
<dbReference type="eggNOG" id="ENOG502T4F6">
    <property type="taxonomic scope" value="Eukaryota"/>
</dbReference>
<dbReference type="AlphaFoldDB" id="K0SAF2"/>
<feature type="compositionally biased region" description="Basic and acidic residues" evidence="2">
    <location>
        <begin position="741"/>
        <end position="783"/>
    </location>
</feature>
<dbReference type="Proteomes" id="UP000266841">
    <property type="component" value="Unassembled WGS sequence"/>
</dbReference>
<protein>
    <submittedName>
        <fullName evidence="3">Uncharacterized protein</fullName>
    </submittedName>
</protein>
<feature type="region of interest" description="Disordered" evidence="2">
    <location>
        <begin position="932"/>
        <end position="1067"/>
    </location>
</feature>
<feature type="compositionally biased region" description="Polar residues" evidence="2">
    <location>
        <begin position="151"/>
        <end position="165"/>
    </location>
</feature>
<feature type="compositionally biased region" description="Gly residues" evidence="2">
    <location>
        <begin position="108"/>
        <end position="118"/>
    </location>
</feature>
<proteinExistence type="predicted"/>
<feature type="region of interest" description="Disordered" evidence="2">
    <location>
        <begin position="841"/>
        <end position="863"/>
    </location>
</feature>
<feature type="region of interest" description="Disordered" evidence="2">
    <location>
        <begin position="741"/>
        <end position="796"/>
    </location>
</feature>
<dbReference type="EMBL" id="AGNL01019049">
    <property type="protein sequence ID" value="EJK62200.1"/>
    <property type="molecule type" value="Genomic_DNA"/>
</dbReference>
<dbReference type="OrthoDB" id="47908at2759"/>